<keyword evidence="2" id="KW-0614">Plasmid</keyword>
<dbReference type="HOGENOM" id="CLU_2771169_0_0_5"/>
<dbReference type="GO" id="GO:0006313">
    <property type="term" value="P:DNA transposition"/>
    <property type="evidence" value="ECO:0007669"/>
    <property type="project" value="InterPro"/>
</dbReference>
<dbReference type="Pfam" id="PF01609">
    <property type="entry name" value="DDE_Tnp_1"/>
    <property type="match status" value="1"/>
</dbReference>
<dbReference type="Proteomes" id="UP000008207">
    <property type="component" value="Plasmid pMNOD02"/>
</dbReference>
<protein>
    <recommendedName>
        <fullName evidence="1">Transposase IS4-like domain-containing protein</fullName>
    </recommendedName>
</protein>
<dbReference type="EMBL" id="CP001351">
    <property type="protein sequence ID" value="ACL62830.1"/>
    <property type="molecule type" value="Genomic_DNA"/>
</dbReference>
<dbReference type="GO" id="GO:0004803">
    <property type="term" value="F:transposase activity"/>
    <property type="evidence" value="ECO:0007669"/>
    <property type="project" value="InterPro"/>
</dbReference>
<geneLocation type="plasmid" evidence="2 3">
    <name>pMNOD02</name>
</geneLocation>
<evidence type="ECO:0000313" key="3">
    <source>
        <dbReference type="Proteomes" id="UP000008207"/>
    </source>
</evidence>
<dbReference type="InterPro" id="IPR002559">
    <property type="entry name" value="Transposase_11"/>
</dbReference>
<name>B8IXJ8_METNO</name>
<evidence type="ECO:0000259" key="1">
    <source>
        <dbReference type="Pfam" id="PF01609"/>
    </source>
</evidence>
<proteinExistence type="predicted"/>
<dbReference type="KEGG" id="mno:Mnod_7796"/>
<feature type="domain" description="Transposase IS4-like" evidence="1">
    <location>
        <begin position="15"/>
        <end position="58"/>
    </location>
</feature>
<dbReference type="AlphaFoldDB" id="B8IXJ8"/>
<sequence length="69" mass="7886">MHRLLGTSGDKTSRHAYRQRWTVETVMPIAKRCWGEALSARTEATLHLQALLKGPVYNVHRLVRLGIYA</sequence>
<dbReference type="GO" id="GO:0003677">
    <property type="term" value="F:DNA binding"/>
    <property type="evidence" value="ECO:0007669"/>
    <property type="project" value="InterPro"/>
</dbReference>
<reference evidence="3" key="1">
    <citation type="submission" date="2009-01" db="EMBL/GenBank/DDBJ databases">
        <title>Complete sequence of plasmid 2 of Methylobacterium nodulans ORS 2060.</title>
        <authorList>
            <consortium name="US DOE Joint Genome Institute"/>
            <person name="Lucas S."/>
            <person name="Copeland A."/>
            <person name="Lapidus A."/>
            <person name="Glavina del Rio T."/>
            <person name="Dalin E."/>
            <person name="Tice H."/>
            <person name="Bruce D."/>
            <person name="Goodwin L."/>
            <person name="Pitluck S."/>
            <person name="Sims D."/>
            <person name="Brettin T."/>
            <person name="Detter J.C."/>
            <person name="Han C."/>
            <person name="Larimer F."/>
            <person name="Land M."/>
            <person name="Hauser L."/>
            <person name="Kyrpides N."/>
            <person name="Ivanova N."/>
            <person name="Marx C.J."/>
            <person name="Richardson P."/>
        </authorList>
    </citation>
    <scope>NUCLEOTIDE SEQUENCE [LARGE SCALE GENOMIC DNA]</scope>
    <source>
        <strain evidence="3">LMG 21967 / CNCM I-2342 / ORS 2060</strain>
        <plasmid evidence="3">Plasmid pMNOD02</plasmid>
    </source>
</reference>
<keyword evidence="3" id="KW-1185">Reference proteome</keyword>
<accession>B8IXJ8</accession>
<gene>
    <name evidence="2" type="ordered locus">Mnod_7796</name>
</gene>
<organism evidence="2 3">
    <name type="scientific">Methylobacterium nodulans (strain LMG 21967 / CNCM I-2342 / ORS 2060)</name>
    <dbReference type="NCBI Taxonomy" id="460265"/>
    <lineage>
        <taxon>Bacteria</taxon>
        <taxon>Pseudomonadati</taxon>
        <taxon>Pseudomonadota</taxon>
        <taxon>Alphaproteobacteria</taxon>
        <taxon>Hyphomicrobiales</taxon>
        <taxon>Methylobacteriaceae</taxon>
        <taxon>Methylobacterium</taxon>
    </lineage>
</organism>
<dbReference type="OrthoDB" id="7260534at2"/>
<evidence type="ECO:0000313" key="2">
    <source>
        <dbReference type="EMBL" id="ACL62830.1"/>
    </source>
</evidence>